<evidence type="ECO:0000313" key="3">
    <source>
        <dbReference type="Proteomes" id="UP000239899"/>
    </source>
</evidence>
<feature type="signal peptide" evidence="1">
    <location>
        <begin position="1"/>
        <end position="18"/>
    </location>
</feature>
<organism evidence="2 3">
    <name type="scientific">Chlorella sorokiniana</name>
    <name type="common">Freshwater green alga</name>
    <dbReference type="NCBI Taxonomy" id="3076"/>
    <lineage>
        <taxon>Eukaryota</taxon>
        <taxon>Viridiplantae</taxon>
        <taxon>Chlorophyta</taxon>
        <taxon>core chlorophytes</taxon>
        <taxon>Trebouxiophyceae</taxon>
        <taxon>Chlorellales</taxon>
        <taxon>Chlorellaceae</taxon>
        <taxon>Chlorella clade</taxon>
        <taxon>Chlorella</taxon>
    </lineage>
</organism>
<dbReference type="Proteomes" id="UP000239899">
    <property type="component" value="Unassembled WGS sequence"/>
</dbReference>
<evidence type="ECO:0000256" key="1">
    <source>
        <dbReference type="SAM" id="SignalP"/>
    </source>
</evidence>
<evidence type="ECO:0000313" key="2">
    <source>
        <dbReference type="EMBL" id="PRW60555.1"/>
    </source>
</evidence>
<accession>A0A2P6U2L2</accession>
<name>A0A2P6U2L2_CHLSO</name>
<dbReference type="AlphaFoldDB" id="A0A2P6U2L2"/>
<proteinExistence type="predicted"/>
<feature type="chain" id="PRO_5015134053" evidence="1">
    <location>
        <begin position="19"/>
        <end position="175"/>
    </location>
</feature>
<dbReference type="EMBL" id="LHPG02000002">
    <property type="protein sequence ID" value="PRW60555.1"/>
    <property type="molecule type" value="Genomic_DNA"/>
</dbReference>
<reference evidence="2 3" key="1">
    <citation type="journal article" date="2018" name="Plant J.">
        <title>Genome sequences of Chlorella sorokiniana UTEX 1602 and Micractinium conductrix SAG 241.80: implications to maltose excretion by a green alga.</title>
        <authorList>
            <person name="Arriola M.B."/>
            <person name="Velmurugan N."/>
            <person name="Zhang Y."/>
            <person name="Plunkett M.H."/>
            <person name="Hondzo H."/>
            <person name="Barney B.M."/>
        </authorList>
    </citation>
    <scope>NUCLEOTIDE SEQUENCE [LARGE SCALE GENOMIC DNA]</scope>
    <source>
        <strain evidence="3">UTEX 1602</strain>
    </source>
</reference>
<gene>
    <name evidence="2" type="ORF">C2E21_1326</name>
</gene>
<keyword evidence="3" id="KW-1185">Reference proteome</keyword>
<sequence length="175" mass="17575">MKAALLAAVFLLAVRAQADLVAEAPVAEPLAPAPAPAALPTWQVPCPAPAAVYTSAEECDQAIAAGADMAKAQGVKLEDLPVLGLAEGSNSTVSTSISTTTTINGQRSSIQYKRQVFTSMNPTLYCCGLTVETSNSGSTATPNGMPTTSAALPTWGLRSFGAAAALAAGVAALIL</sequence>
<keyword evidence="1" id="KW-0732">Signal</keyword>
<dbReference type="OrthoDB" id="10497942at2759"/>
<comment type="caution">
    <text evidence="2">The sequence shown here is derived from an EMBL/GenBank/DDBJ whole genome shotgun (WGS) entry which is preliminary data.</text>
</comment>
<protein>
    <submittedName>
        <fullName evidence="2">Uncharacterized protein</fullName>
    </submittedName>
</protein>